<dbReference type="GO" id="GO:0034452">
    <property type="term" value="F:dynactin binding"/>
    <property type="evidence" value="ECO:0007669"/>
    <property type="project" value="TreeGrafter"/>
</dbReference>
<dbReference type="PANTHER" id="PTHR45850">
    <property type="entry name" value="SORTING NEXIN FAMILY MEMBER"/>
    <property type="match status" value="1"/>
</dbReference>
<reference evidence="5" key="1">
    <citation type="journal article" date="2004" name="Nature">
        <title>Genome duplication in the teleost fish Tetraodon nigroviridis reveals the early vertebrate proto-karyotype.</title>
        <authorList>
            <person name="Jaillon O."/>
            <person name="Aury J.-M."/>
            <person name="Brunet F."/>
            <person name="Petit J.-L."/>
            <person name="Stange-Thomann N."/>
            <person name="Mauceli E."/>
            <person name="Bouneau L."/>
            <person name="Fischer C."/>
            <person name="Ozouf-Costaz C."/>
            <person name="Bernot A."/>
            <person name="Nicaud S."/>
            <person name="Jaffe D."/>
            <person name="Fisher S."/>
            <person name="Lutfalla G."/>
            <person name="Dossat C."/>
            <person name="Segurens B."/>
            <person name="Dasilva C."/>
            <person name="Salanoubat M."/>
            <person name="Levy M."/>
            <person name="Boudet N."/>
            <person name="Castellano S."/>
            <person name="Anthouard V."/>
            <person name="Jubin C."/>
            <person name="Castelli V."/>
            <person name="Katinka M."/>
            <person name="Vacherie B."/>
            <person name="Biemont C."/>
            <person name="Skalli Z."/>
            <person name="Cattolico L."/>
            <person name="Poulain J."/>
            <person name="De Berardinis V."/>
            <person name="Cruaud C."/>
            <person name="Duprat S."/>
            <person name="Brottier P."/>
            <person name="Coutanceau J.-P."/>
            <person name="Gouzy J."/>
            <person name="Parra G."/>
            <person name="Lardier G."/>
            <person name="Chapple C."/>
            <person name="McKernan K.J."/>
            <person name="McEwan P."/>
            <person name="Bosak S."/>
            <person name="Kellis M."/>
            <person name="Volff J.-N."/>
            <person name="Guigo R."/>
            <person name="Zody M.C."/>
            <person name="Mesirov J."/>
            <person name="Lindblad-Toh K."/>
            <person name="Birren B."/>
            <person name="Nusbaum C."/>
            <person name="Kahn D."/>
            <person name="Robinson-Rechavi M."/>
            <person name="Laudet V."/>
            <person name="Schachter V."/>
            <person name="Quetier F."/>
            <person name="Saurin W."/>
            <person name="Scarpelli C."/>
            <person name="Wincker P."/>
            <person name="Lander E.S."/>
            <person name="Weissenbach J."/>
            <person name="Roest Crollius H."/>
        </authorList>
    </citation>
    <scope>NUCLEOTIDE SEQUENCE [LARGE SCALE GENOMIC DNA]</scope>
</reference>
<dbReference type="FunFam" id="3.30.1520.10:FF:000001">
    <property type="entry name" value="Sorting nexin"/>
    <property type="match status" value="1"/>
</dbReference>
<dbReference type="Pfam" id="PF00787">
    <property type="entry name" value="PX"/>
    <property type="match status" value="1"/>
</dbReference>
<evidence type="ECO:0000259" key="4">
    <source>
        <dbReference type="PROSITE" id="PS50195"/>
    </source>
</evidence>
<dbReference type="GO" id="GO:0015031">
    <property type="term" value="P:protein transport"/>
    <property type="evidence" value="ECO:0007669"/>
    <property type="project" value="UniProtKB-KW"/>
</dbReference>
<dbReference type="PIRSF" id="PIRSF036924">
    <property type="entry name" value="Snx5_Snx6"/>
    <property type="match status" value="1"/>
</dbReference>
<dbReference type="SUPFAM" id="SSF64268">
    <property type="entry name" value="PX domain"/>
    <property type="match status" value="1"/>
</dbReference>
<dbReference type="EMBL" id="CAAE01015006">
    <property type="protein sequence ID" value="CAG09508.1"/>
    <property type="molecule type" value="Genomic_DNA"/>
</dbReference>
<dbReference type="GO" id="GO:0006907">
    <property type="term" value="P:pinocytosis"/>
    <property type="evidence" value="ECO:0007669"/>
    <property type="project" value="TreeGrafter"/>
</dbReference>
<feature type="domain" description="PX" evidence="4">
    <location>
        <begin position="1"/>
        <end position="155"/>
    </location>
</feature>
<comment type="caution">
    <text evidence="5">The sequence shown here is derived from an EMBL/GenBank/DDBJ whole genome shotgun (WGS) entry which is preliminary data.</text>
</comment>
<proteinExistence type="inferred from homology"/>
<dbReference type="InterPro" id="IPR014637">
    <property type="entry name" value="SNX5/SNX6/SNX32"/>
</dbReference>
<dbReference type="Pfam" id="PF09325">
    <property type="entry name" value="Vps5"/>
    <property type="match status" value="1"/>
</dbReference>
<dbReference type="GO" id="GO:0005829">
    <property type="term" value="C:cytosol"/>
    <property type="evidence" value="ECO:0007669"/>
    <property type="project" value="GOC"/>
</dbReference>
<name>Q4RQ24_TETNG</name>
<evidence type="ECO:0000313" key="5">
    <source>
        <dbReference type="EMBL" id="CAG09508.1"/>
    </source>
</evidence>
<dbReference type="FunFam" id="1.20.1270.60:FF:000008">
    <property type="entry name" value="Sorting nexin"/>
    <property type="match status" value="1"/>
</dbReference>
<dbReference type="AlphaFoldDB" id="Q4RQ24"/>
<dbReference type="Gene3D" id="1.20.1270.60">
    <property type="entry name" value="Arfaptin homology (AH) domain/BAR domain"/>
    <property type="match status" value="1"/>
</dbReference>
<dbReference type="GO" id="GO:0042147">
    <property type="term" value="P:retrograde transport, endosome to Golgi"/>
    <property type="evidence" value="ECO:0007669"/>
    <property type="project" value="TreeGrafter"/>
</dbReference>
<organism evidence="5">
    <name type="scientific">Tetraodon nigroviridis</name>
    <name type="common">Spotted green pufferfish</name>
    <name type="synonym">Chelonodon nigroviridis</name>
    <dbReference type="NCBI Taxonomy" id="99883"/>
    <lineage>
        <taxon>Eukaryota</taxon>
        <taxon>Metazoa</taxon>
        <taxon>Chordata</taxon>
        <taxon>Craniata</taxon>
        <taxon>Vertebrata</taxon>
        <taxon>Euteleostomi</taxon>
        <taxon>Actinopterygii</taxon>
        <taxon>Neopterygii</taxon>
        <taxon>Teleostei</taxon>
        <taxon>Neoteleostei</taxon>
        <taxon>Acanthomorphata</taxon>
        <taxon>Eupercaria</taxon>
        <taxon>Tetraodontiformes</taxon>
        <taxon>Tetradontoidea</taxon>
        <taxon>Tetraodontidae</taxon>
        <taxon>Tetraodon</taxon>
    </lineage>
</organism>
<reference evidence="5" key="2">
    <citation type="submission" date="2004-02" db="EMBL/GenBank/DDBJ databases">
        <authorList>
            <consortium name="Genoscope"/>
            <consortium name="Whitehead Institute Centre for Genome Research"/>
        </authorList>
    </citation>
    <scope>NUCLEOTIDE SEQUENCE</scope>
</reference>
<sequence length="457" mass="52741">MRSVSVDLNNDSSLLIDIPDALCERDKVKFTVHTKTTLSSFQKPEFSVPRQHEDFIWLHDTLVETEDYAGLIIPPAPPKPDFESPREKMHKLGEGEATMTKDEYTKMKQELEAEYLAVFKKTVQVHEVFLQRLSSHPILSKDRNFQIFLEYDQDLSVRRKNAKEMFGGFFKNMVKSADEVLISGIKEVDEFFEQEKTFLLDYYSKIKDSTAKAEKMTRAHKNIADDYILISATLNCLSADDSTANKKQLEKLSDLFEKLRKVEGRVASDQELKLTELLRYYMRDIQAAKDLLYRRARALADYENSNKALDKARLKSKDIPQAEEHQKHCLQKFDKLSESGKRGPCIQLSGTLLWYALHKFLFIFLMENVLSTELTGFKARRVVAFRKNLIEMAELEIKHAKVPLETPVKFLKLSSVALGYIVRQVSYLHSFSINASHTHTRVCVIINLIKPRNTNTS</sequence>
<comment type="similarity">
    <text evidence="1">Belongs to the sorting nexin family.</text>
</comment>
<dbReference type="Gene3D" id="3.30.1520.10">
    <property type="entry name" value="Phox-like domain"/>
    <property type="match status" value="1"/>
</dbReference>
<dbReference type="GO" id="GO:0005768">
    <property type="term" value="C:endosome"/>
    <property type="evidence" value="ECO:0007669"/>
    <property type="project" value="TreeGrafter"/>
</dbReference>
<dbReference type="InterPro" id="IPR027267">
    <property type="entry name" value="AH/BAR_dom_sf"/>
</dbReference>
<keyword evidence="2" id="KW-0813">Transport</keyword>
<protein>
    <submittedName>
        <fullName evidence="5">(spotted green pufferfish) hypothetical protein</fullName>
    </submittedName>
</protein>
<evidence type="ECO:0000256" key="1">
    <source>
        <dbReference type="ARBA" id="ARBA00010883"/>
    </source>
</evidence>
<dbReference type="PANTHER" id="PTHR45850:SF5">
    <property type="entry name" value="SORTING NEXIN-5"/>
    <property type="match status" value="1"/>
</dbReference>
<evidence type="ECO:0000256" key="3">
    <source>
        <dbReference type="ARBA" id="ARBA00022927"/>
    </source>
</evidence>
<keyword evidence="3" id="KW-0653">Protein transport</keyword>
<dbReference type="InterPro" id="IPR036871">
    <property type="entry name" value="PX_dom_sf"/>
</dbReference>
<accession>Q4RQ24</accession>
<dbReference type="OrthoDB" id="9976382at2759"/>
<dbReference type="KEGG" id="tng:GSTEN00030807G001"/>
<gene>
    <name evidence="5" type="ORF">GSTENG00030807001</name>
</gene>
<dbReference type="PROSITE" id="PS50195">
    <property type="entry name" value="PX"/>
    <property type="match status" value="1"/>
</dbReference>
<evidence type="ECO:0000256" key="2">
    <source>
        <dbReference type="ARBA" id="ARBA00022448"/>
    </source>
</evidence>
<dbReference type="InterPro" id="IPR015404">
    <property type="entry name" value="Vps5_C"/>
</dbReference>
<dbReference type="InterPro" id="IPR001683">
    <property type="entry name" value="PX_dom"/>
</dbReference>
<dbReference type="GO" id="GO:0035091">
    <property type="term" value="F:phosphatidylinositol binding"/>
    <property type="evidence" value="ECO:0007669"/>
    <property type="project" value="InterPro"/>
</dbReference>